<feature type="region of interest" description="Disordered" evidence="1">
    <location>
        <begin position="1"/>
        <end position="38"/>
    </location>
</feature>
<sequence length="192" mass="21899">MDHPRTTLSRKAAAPTETILSEKQPTLTPSPKKHYDSSDKYEDHIFQFSRSKITCDDPFTPDCPTKSMKFKFEDLMDVEKDILLYSSRIKDHEVRLEYFESRKNVIEDLVCKDREDLLQLQVSMEPVPLAVSYYVSLKEAVVEKIENKVESAAALYSVVSRDTSLRDRHSIFLSDIVGLIALIGSAPTHTLS</sequence>
<dbReference type="AlphaFoldDB" id="A0AAW1GPN5"/>
<evidence type="ECO:0000313" key="2">
    <source>
        <dbReference type="EMBL" id="KAK9665696.1"/>
    </source>
</evidence>
<gene>
    <name evidence="2" type="ORF">RND81_14G129400</name>
</gene>
<keyword evidence="3" id="KW-1185">Reference proteome</keyword>
<evidence type="ECO:0000313" key="3">
    <source>
        <dbReference type="Proteomes" id="UP001443914"/>
    </source>
</evidence>
<dbReference type="Proteomes" id="UP001443914">
    <property type="component" value="Unassembled WGS sequence"/>
</dbReference>
<protein>
    <submittedName>
        <fullName evidence="2">Uncharacterized protein</fullName>
    </submittedName>
</protein>
<name>A0AAW1GPN5_SAPOF</name>
<organism evidence="2 3">
    <name type="scientific">Saponaria officinalis</name>
    <name type="common">Common soapwort</name>
    <name type="synonym">Lychnis saponaria</name>
    <dbReference type="NCBI Taxonomy" id="3572"/>
    <lineage>
        <taxon>Eukaryota</taxon>
        <taxon>Viridiplantae</taxon>
        <taxon>Streptophyta</taxon>
        <taxon>Embryophyta</taxon>
        <taxon>Tracheophyta</taxon>
        <taxon>Spermatophyta</taxon>
        <taxon>Magnoliopsida</taxon>
        <taxon>eudicotyledons</taxon>
        <taxon>Gunneridae</taxon>
        <taxon>Pentapetalae</taxon>
        <taxon>Caryophyllales</taxon>
        <taxon>Caryophyllaceae</taxon>
        <taxon>Caryophylleae</taxon>
        <taxon>Saponaria</taxon>
    </lineage>
</organism>
<accession>A0AAW1GPN5</accession>
<proteinExistence type="predicted"/>
<reference evidence="2" key="1">
    <citation type="submission" date="2024-03" db="EMBL/GenBank/DDBJ databases">
        <title>WGS assembly of Saponaria officinalis var. Norfolk2.</title>
        <authorList>
            <person name="Jenkins J."/>
            <person name="Shu S."/>
            <person name="Grimwood J."/>
            <person name="Barry K."/>
            <person name="Goodstein D."/>
            <person name="Schmutz J."/>
            <person name="Leebens-Mack J."/>
            <person name="Osbourn A."/>
        </authorList>
    </citation>
    <scope>NUCLEOTIDE SEQUENCE [LARGE SCALE GENOMIC DNA]</scope>
    <source>
        <strain evidence="2">JIC</strain>
    </source>
</reference>
<comment type="caution">
    <text evidence="2">The sequence shown here is derived from an EMBL/GenBank/DDBJ whole genome shotgun (WGS) entry which is preliminary data.</text>
</comment>
<feature type="compositionally biased region" description="Polar residues" evidence="1">
    <location>
        <begin position="18"/>
        <end position="29"/>
    </location>
</feature>
<evidence type="ECO:0000256" key="1">
    <source>
        <dbReference type="SAM" id="MobiDB-lite"/>
    </source>
</evidence>
<dbReference type="EMBL" id="JBDFQZ010000014">
    <property type="protein sequence ID" value="KAK9665696.1"/>
    <property type="molecule type" value="Genomic_DNA"/>
</dbReference>